<accession>V5SEG1</accession>
<dbReference type="CDD" id="cd00293">
    <property type="entry name" value="USP-like"/>
    <property type="match status" value="1"/>
</dbReference>
<gene>
    <name evidence="3" type="ORF">W911_07870</name>
</gene>
<proteinExistence type="inferred from homology"/>
<evidence type="ECO:0000313" key="3">
    <source>
        <dbReference type="EMBL" id="AHB48329.1"/>
    </source>
</evidence>
<dbReference type="Pfam" id="PF00582">
    <property type="entry name" value="Usp"/>
    <property type="match status" value="1"/>
</dbReference>
<evidence type="ECO:0000256" key="1">
    <source>
        <dbReference type="ARBA" id="ARBA00008791"/>
    </source>
</evidence>
<dbReference type="PANTHER" id="PTHR46268">
    <property type="entry name" value="STRESS RESPONSE PROTEIN NHAX"/>
    <property type="match status" value="1"/>
</dbReference>
<evidence type="ECO:0000313" key="4">
    <source>
        <dbReference type="Proteomes" id="UP000018542"/>
    </source>
</evidence>
<dbReference type="PRINTS" id="PR01438">
    <property type="entry name" value="UNVRSLSTRESS"/>
</dbReference>
<feature type="domain" description="UspA" evidence="2">
    <location>
        <begin position="195"/>
        <end position="268"/>
    </location>
</feature>
<protein>
    <submittedName>
        <fullName evidence="3">Universal stress protein A</fullName>
    </submittedName>
</protein>
<dbReference type="InterPro" id="IPR006015">
    <property type="entry name" value="Universal_stress_UspA"/>
</dbReference>
<dbReference type="Proteomes" id="UP000018542">
    <property type="component" value="Chromosome"/>
</dbReference>
<comment type="similarity">
    <text evidence="1">Belongs to the universal stress protein A family.</text>
</comment>
<dbReference type="EMBL" id="CP006912">
    <property type="protein sequence ID" value="AHB48329.1"/>
    <property type="molecule type" value="Genomic_DNA"/>
</dbReference>
<dbReference type="PATRIC" id="fig|1029756.8.peg.1645"/>
<keyword evidence="4" id="KW-1185">Reference proteome</keyword>
<dbReference type="KEGG" id="hni:W911_07870"/>
<dbReference type="Gene3D" id="3.40.50.12370">
    <property type="match status" value="1"/>
</dbReference>
<dbReference type="HOGENOM" id="CLU_049301_5_2_5"/>
<dbReference type="InterPro" id="IPR006016">
    <property type="entry name" value="UspA"/>
</dbReference>
<dbReference type="PANTHER" id="PTHR46268:SF15">
    <property type="entry name" value="UNIVERSAL STRESS PROTEIN HP_0031"/>
    <property type="match status" value="1"/>
</dbReference>
<dbReference type="SUPFAM" id="SSF52402">
    <property type="entry name" value="Adenine nucleotide alpha hydrolases-like"/>
    <property type="match status" value="2"/>
</dbReference>
<reference evidence="3 4" key="1">
    <citation type="journal article" date="2014" name="Genome Announc.">
        <title>Complete Genome Sequence of Hyphomicrobium nitrativorans Strain NL23, a Denitrifying Bacterium Isolated from Biofilm of a Methanol-Fed Denitrification System Treating Seawater at the Montreal Biodome.</title>
        <authorList>
            <person name="Martineau C."/>
            <person name="Villeneuve C."/>
            <person name="Mauffrey F."/>
            <person name="Villemur R."/>
        </authorList>
    </citation>
    <scope>NUCLEOTIDE SEQUENCE [LARGE SCALE GENOMIC DNA]</scope>
    <source>
        <strain evidence="3">NL23</strain>
    </source>
</reference>
<organism evidence="3 4">
    <name type="scientific">Hyphomicrobium nitrativorans NL23</name>
    <dbReference type="NCBI Taxonomy" id="1029756"/>
    <lineage>
        <taxon>Bacteria</taxon>
        <taxon>Pseudomonadati</taxon>
        <taxon>Pseudomonadota</taxon>
        <taxon>Alphaproteobacteria</taxon>
        <taxon>Hyphomicrobiales</taxon>
        <taxon>Hyphomicrobiaceae</taxon>
        <taxon>Hyphomicrobium</taxon>
    </lineage>
</organism>
<dbReference type="OrthoDB" id="9804721at2"/>
<dbReference type="STRING" id="1029756.W911_07870"/>
<evidence type="ECO:0000259" key="2">
    <source>
        <dbReference type="Pfam" id="PF00582"/>
    </source>
</evidence>
<sequence>MGYKTILVHLAGEAGFDSVLTPALDLARRFDAHVIGLSVVPPYVFKPTFLPGSNSTVGDQHRKDFSAETLLLKPRFEALAREAGVGAQWVDEDAGLLPVWRRVVAYGRAADLIVTQAPKDDGAEQIVLQSGRPVLFVPEGPGRAVGKWVTVAWNARREGTRAAFDALPLLATAEAVKVLWINPEDDNETEGVPTGDLCSALARHRVPAEAVEIKAPDEQVGETLTRFLRDSGSDLLVMGCYGHSRLREMVLGGATRRMLASLPVPVLMSH</sequence>
<dbReference type="RefSeq" id="WP_023786957.1">
    <property type="nucleotide sequence ID" value="NC_022997.1"/>
</dbReference>
<name>V5SEG1_9HYPH</name>
<dbReference type="AlphaFoldDB" id="V5SEG1"/>